<protein>
    <submittedName>
        <fullName evidence="1">Uncharacterized protein</fullName>
    </submittedName>
</protein>
<dbReference type="Proteomes" id="UP000033187">
    <property type="component" value="Chromosome 1"/>
</dbReference>
<gene>
    <name evidence="1" type="ORF">YBN1229_v1_2239</name>
</gene>
<dbReference type="EMBL" id="LN829119">
    <property type="protein sequence ID" value="CPR19603.1"/>
    <property type="molecule type" value="Genomic_DNA"/>
</dbReference>
<evidence type="ECO:0000313" key="1">
    <source>
        <dbReference type="EMBL" id="CPR19603.1"/>
    </source>
</evidence>
<dbReference type="AlphaFoldDB" id="A0A0D6JFV7"/>
<reference evidence="2" key="1">
    <citation type="submission" date="2015-02" db="EMBL/GenBank/DDBJ databases">
        <authorList>
            <person name="Chooi Y.-H."/>
        </authorList>
    </citation>
    <scope>NUCLEOTIDE SEQUENCE [LARGE SCALE GENOMIC DNA]</scope>
    <source>
        <strain evidence="2">strain Y</strain>
    </source>
</reference>
<dbReference type="KEGG" id="fiy:BN1229_v1_2239"/>
<organism evidence="1 2">
    <name type="scientific">Candidatus Filomicrobium marinum</name>
    <dbReference type="NCBI Taxonomy" id="1608628"/>
    <lineage>
        <taxon>Bacteria</taxon>
        <taxon>Pseudomonadati</taxon>
        <taxon>Pseudomonadota</taxon>
        <taxon>Alphaproteobacteria</taxon>
        <taxon>Hyphomicrobiales</taxon>
        <taxon>Hyphomicrobiaceae</taxon>
        <taxon>Filomicrobium</taxon>
    </lineage>
</organism>
<dbReference type="KEGG" id="fil:BN1229_v1_2240"/>
<dbReference type="RefSeq" id="WP_139165270.1">
    <property type="nucleotide sequence ID" value="NZ_LN829119.1"/>
</dbReference>
<name>A0A0D6JFV7_9HYPH</name>
<keyword evidence="2" id="KW-1185">Reference proteome</keyword>
<sequence>MPKWQILTIRSGQPETLLEASKDWSWEQRLSARMSFSLVYHDMLNDLMRYGTPQRFYTRDFAGAAVSAHAWRTGSNVCLYATTVAFDGTLPPADSDAGLDALAYEALDQTSVSIITCFGKTWLFEQTQGEPILSPLLAAYVDVAAAPKGFCEDGERQSPFESSSRTGLASKNDTIDVNENYAWLDTWLLRGEPMPFGSPRNR</sequence>
<proteinExistence type="predicted"/>
<evidence type="ECO:0000313" key="2">
    <source>
        <dbReference type="Proteomes" id="UP000033187"/>
    </source>
</evidence>
<accession>A0A0D6JFV7</accession>